<dbReference type="Proteomes" id="UP001422074">
    <property type="component" value="Unassembled WGS sequence"/>
</dbReference>
<evidence type="ECO:0000259" key="9">
    <source>
        <dbReference type="Pfam" id="PF01432"/>
    </source>
</evidence>
<evidence type="ECO:0000313" key="11">
    <source>
        <dbReference type="Proteomes" id="UP001422074"/>
    </source>
</evidence>
<feature type="region of interest" description="Disordered" evidence="8">
    <location>
        <begin position="556"/>
        <end position="579"/>
    </location>
</feature>
<evidence type="ECO:0000256" key="4">
    <source>
        <dbReference type="ARBA" id="ARBA00022801"/>
    </source>
</evidence>
<organism evidence="10 11">
    <name type="scientific">Sinomonas halotolerans</name>
    <dbReference type="NCBI Taxonomy" id="1644133"/>
    <lineage>
        <taxon>Bacteria</taxon>
        <taxon>Bacillati</taxon>
        <taxon>Actinomycetota</taxon>
        <taxon>Actinomycetes</taxon>
        <taxon>Micrococcales</taxon>
        <taxon>Micrococcaceae</taxon>
        <taxon>Sinomonas</taxon>
    </lineage>
</organism>
<gene>
    <name evidence="10" type="ORF">ABCQ75_08705</name>
</gene>
<name>A0ABU9WZK1_9MICC</name>
<evidence type="ECO:0000256" key="8">
    <source>
        <dbReference type="SAM" id="MobiDB-lite"/>
    </source>
</evidence>
<dbReference type="InterPro" id="IPR034005">
    <property type="entry name" value="M3A_DCP"/>
</dbReference>
<dbReference type="Gene3D" id="1.10.1370.10">
    <property type="entry name" value="Neurolysin, domain 3"/>
    <property type="match status" value="1"/>
</dbReference>
<keyword evidence="4 7" id="KW-0378">Hydrolase</keyword>
<dbReference type="Gene3D" id="1.10.1370.40">
    <property type="match status" value="1"/>
</dbReference>
<evidence type="ECO:0000256" key="7">
    <source>
        <dbReference type="RuleBase" id="RU003435"/>
    </source>
</evidence>
<dbReference type="InterPro" id="IPR024079">
    <property type="entry name" value="MetalloPept_cat_dom_sf"/>
</dbReference>
<evidence type="ECO:0000256" key="1">
    <source>
        <dbReference type="ARBA" id="ARBA00006040"/>
    </source>
</evidence>
<keyword evidence="11" id="KW-1185">Reference proteome</keyword>
<dbReference type="InterPro" id="IPR045090">
    <property type="entry name" value="Pept_M3A_M3B"/>
</dbReference>
<dbReference type="PANTHER" id="PTHR43660">
    <property type="entry name" value="DIPEPTIDYL CARBOXYPEPTIDASE"/>
    <property type="match status" value="1"/>
</dbReference>
<proteinExistence type="inferred from homology"/>
<sequence>MVNPLRSPSTLPYGLPPFGELADEHYAEAVREGLAQHLAEIEAIAADPAPADFENTAAAVERSGQLLARAVPAFMTLVSSHATEGIRALETELMPELSAHEDAIHLHRGLYERFAAIGTTGLDAESARLVDEWLAAFRRSGIDLDDAGQTRLREINGELARLGTEYGQRVARAVNDAAVLVTDEAQLAGMPDDDRAAAAEAARAAGHASGWLLTFIQPTGQPLLSVLEDRRLRRRIFEASIARGSEPGETDVRELVVAMAALRAEKAALLGFADFAELAVEDQTAPSIAAVRDMLARLVPAAVRNARAEAERLAAEAGHALEPWDWAFFSARVRRADYAVDESALRPYFELDRVLRDGVFFAAGRLYGLRFEERTDLAGYHPDVRVWEVFDADGSGLGLFLGDYFARPTKRGGAWMNSLLEQSRLLGHRPVVVNNLNVPKPPAGEPALLTLDELRTVFHEFGHAMHGLLSDVQYPRFSGTNVPRDFVEYPSQVNEMWMLWPEVVANYARHHATGEPLPAEELERLEAARLWGEGFATTEYLGAALLDLAWHSLRADGGSGRPESPEDAEGTEGTEGPAGAAVADPIAFEAAALGEAGIAVDLIPPRYRTGYFQHIFAGGWYAAGYWSYIWSEVLDADTVEWFRESGGLTRANGDTFRAELLSRGYSRDPLESFRAFRGRDAEVDHLIARRGLA</sequence>
<dbReference type="PANTHER" id="PTHR43660:SF1">
    <property type="entry name" value="DIPEPTIDYL CARBOXYPEPTIDASE"/>
    <property type="match status" value="1"/>
</dbReference>
<protein>
    <submittedName>
        <fullName evidence="10">M3 family metallopeptidase</fullName>
        <ecNumber evidence="10">3.4.24.-</ecNumber>
    </submittedName>
</protein>
<dbReference type="EMBL" id="JBDFRB010000006">
    <property type="protein sequence ID" value="MEN2744622.1"/>
    <property type="molecule type" value="Genomic_DNA"/>
</dbReference>
<dbReference type="InterPro" id="IPR001567">
    <property type="entry name" value="Pept_M3A_M3B_dom"/>
</dbReference>
<reference evidence="10 11" key="1">
    <citation type="submission" date="2024-05" db="EMBL/GenBank/DDBJ databases">
        <title>Sinomonas sp. nov., isolated from a waste landfill.</title>
        <authorList>
            <person name="Zhao Y."/>
        </authorList>
    </citation>
    <scope>NUCLEOTIDE SEQUENCE [LARGE SCALE GENOMIC DNA]</scope>
    <source>
        <strain evidence="10 11">CCTCC AB2014300</strain>
    </source>
</reference>
<keyword evidence="5 7" id="KW-0862">Zinc</keyword>
<dbReference type="InterPro" id="IPR024077">
    <property type="entry name" value="Neurolysin/TOP_dom2"/>
</dbReference>
<dbReference type="SUPFAM" id="SSF55486">
    <property type="entry name" value="Metalloproteases ('zincins'), catalytic domain"/>
    <property type="match status" value="1"/>
</dbReference>
<keyword evidence="3 7" id="KW-0479">Metal-binding</keyword>
<comment type="similarity">
    <text evidence="1 7">Belongs to the peptidase M3 family.</text>
</comment>
<evidence type="ECO:0000256" key="2">
    <source>
        <dbReference type="ARBA" id="ARBA00022670"/>
    </source>
</evidence>
<evidence type="ECO:0000256" key="6">
    <source>
        <dbReference type="ARBA" id="ARBA00023049"/>
    </source>
</evidence>
<feature type="domain" description="Peptidase M3A/M3B catalytic" evidence="9">
    <location>
        <begin position="227"/>
        <end position="690"/>
    </location>
</feature>
<evidence type="ECO:0000256" key="3">
    <source>
        <dbReference type="ARBA" id="ARBA00022723"/>
    </source>
</evidence>
<keyword evidence="6 7" id="KW-0482">Metalloprotease</keyword>
<dbReference type="Gene3D" id="3.40.390.10">
    <property type="entry name" value="Collagenase (Catalytic Domain)"/>
    <property type="match status" value="1"/>
</dbReference>
<dbReference type="EC" id="3.4.24.-" evidence="10"/>
<comment type="cofactor">
    <cofactor evidence="7">
        <name>Zn(2+)</name>
        <dbReference type="ChEBI" id="CHEBI:29105"/>
    </cofactor>
    <text evidence="7">Binds 1 zinc ion.</text>
</comment>
<keyword evidence="2 7" id="KW-0645">Protease</keyword>
<evidence type="ECO:0000256" key="5">
    <source>
        <dbReference type="ARBA" id="ARBA00022833"/>
    </source>
</evidence>
<dbReference type="GO" id="GO:0016787">
    <property type="term" value="F:hydrolase activity"/>
    <property type="evidence" value="ECO:0007669"/>
    <property type="project" value="UniProtKB-KW"/>
</dbReference>
<accession>A0ABU9WZK1</accession>
<comment type="caution">
    <text evidence="10">The sequence shown here is derived from an EMBL/GenBank/DDBJ whole genome shotgun (WGS) entry which is preliminary data.</text>
</comment>
<evidence type="ECO:0000313" key="10">
    <source>
        <dbReference type="EMBL" id="MEN2744622.1"/>
    </source>
</evidence>
<dbReference type="Pfam" id="PF01432">
    <property type="entry name" value="Peptidase_M3"/>
    <property type="match status" value="1"/>
</dbReference>
<dbReference type="CDD" id="cd06456">
    <property type="entry name" value="M3A_DCP"/>
    <property type="match status" value="1"/>
</dbReference>
<dbReference type="RefSeq" id="WP_345884777.1">
    <property type="nucleotide sequence ID" value="NZ_JBDFRB010000006.1"/>
</dbReference>